<evidence type="ECO:0000313" key="2">
    <source>
        <dbReference type="Proteomes" id="UP000245431"/>
    </source>
</evidence>
<reference evidence="2" key="1">
    <citation type="submission" date="2016-07" db="EMBL/GenBank/DDBJ databases">
        <authorList>
            <person name="Florea S."/>
            <person name="Webb J.S."/>
            <person name="Jaromczyk J."/>
            <person name="Schardl C.L."/>
        </authorList>
    </citation>
    <scope>NUCLEOTIDE SEQUENCE [LARGE SCALE GENOMIC DNA]</scope>
    <source>
        <strain evidence="2">1YdBTEX2</strain>
    </source>
</reference>
<evidence type="ECO:0000313" key="1">
    <source>
        <dbReference type="EMBL" id="SBW84960.1"/>
    </source>
</evidence>
<name>A0A1D3K9H3_PSEVE</name>
<accession>A0A1D3K9H3</accession>
<sequence>MTKGVTTLTFHGGPNDGEVIEDVPGIRVFPLVSRPTGSGFAEVDGKVGVFTNAATLPTNWFTFKTAHYAKRGAEPDGPGVHYDFLEVVFVSRCRAVTQKNGLCKLIARPNQAL</sequence>
<gene>
    <name evidence="1" type="ORF">PVE_R2G0935</name>
</gene>
<dbReference type="EMBL" id="LT599584">
    <property type="protein sequence ID" value="SBW84960.1"/>
    <property type="molecule type" value="Genomic_DNA"/>
</dbReference>
<organism evidence="1 2">
    <name type="scientific">Pseudomonas veronii 1YdBTEX2</name>
    <dbReference type="NCBI Taxonomy" id="1295141"/>
    <lineage>
        <taxon>Bacteria</taxon>
        <taxon>Pseudomonadati</taxon>
        <taxon>Pseudomonadota</taxon>
        <taxon>Gammaproteobacteria</taxon>
        <taxon>Pseudomonadales</taxon>
        <taxon>Pseudomonadaceae</taxon>
        <taxon>Pseudomonas</taxon>
    </lineage>
</organism>
<dbReference type="Proteomes" id="UP000245431">
    <property type="component" value="Chromosome PVE_r2"/>
</dbReference>
<proteinExistence type="predicted"/>
<protein>
    <submittedName>
        <fullName evidence="1">Uncharacterized protein</fullName>
    </submittedName>
</protein>
<dbReference type="AlphaFoldDB" id="A0A1D3K9H3"/>